<organism evidence="2 3">
    <name type="scientific">Anaerocolumna chitinilytica</name>
    <dbReference type="NCBI Taxonomy" id="1727145"/>
    <lineage>
        <taxon>Bacteria</taxon>
        <taxon>Bacillati</taxon>
        <taxon>Bacillota</taxon>
        <taxon>Clostridia</taxon>
        <taxon>Lachnospirales</taxon>
        <taxon>Lachnospiraceae</taxon>
        <taxon>Anaerocolumna</taxon>
    </lineage>
</organism>
<feature type="compositionally biased region" description="Acidic residues" evidence="1">
    <location>
        <begin position="15"/>
        <end position="28"/>
    </location>
</feature>
<evidence type="ECO:0000313" key="2">
    <source>
        <dbReference type="EMBL" id="BCJ98112.1"/>
    </source>
</evidence>
<sequence>MNIYEDSNELKAETIEETMQEDAEEVGEKEEKAAGVLKLTKPYEINGELTKEISYDLNFVKPIQYINLVTRLGKKESISVPELNINVQIGYFALASGIPVSELKRMPSTQDFTAACSLVRNFLLGTSDMESEEE</sequence>
<reference evidence="2 3" key="1">
    <citation type="submission" date="2020-08" db="EMBL/GenBank/DDBJ databases">
        <title>Draft genome sequencing of an Anaerocolumna strain isolated from anoxic soil subjected to BSD treatment.</title>
        <authorList>
            <person name="Uek A."/>
            <person name="Tonouchi A."/>
        </authorList>
    </citation>
    <scope>NUCLEOTIDE SEQUENCE [LARGE SCALE GENOMIC DNA]</scope>
    <source>
        <strain evidence="2 3">CTTW</strain>
    </source>
</reference>
<gene>
    <name evidence="2" type="ORF">bsdcttw_11530</name>
</gene>
<dbReference type="RefSeq" id="WP_185258462.1">
    <property type="nucleotide sequence ID" value="NZ_AP023368.1"/>
</dbReference>
<evidence type="ECO:0008006" key="4">
    <source>
        <dbReference type="Google" id="ProtNLM"/>
    </source>
</evidence>
<accession>A0A7I8DIH8</accession>
<name>A0A7I8DIH8_9FIRM</name>
<proteinExistence type="predicted"/>
<feature type="region of interest" description="Disordered" evidence="1">
    <location>
        <begin position="1"/>
        <end position="31"/>
    </location>
</feature>
<protein>
    <recommendedName>
        <fullName evidence="4">Phage tail assembly protein</fullName>
    </recommendedName>
</protein>
<dbReference type="KEGG" id="acht:bsdcttw_11530"/>
<keyword evidence="3" id="KW-1185">Reference proteome</keyword>
<evidence type="ECO:0000313" key="3">
    <source>
        <dbReference type="Proteomes" id="UP000515703"/>
    </source>
</evidence>
<reference evidence="2 3" key="2">
    <citation type="submission" date="2020-08" db="EMBL/GenBank/DDBJ databases">
        <authorList>
            <person name="Ueki A."/>
            <person name="Tonouchi A."/>
        </authorList>
    </citation>
    <scope>NUCLEOTIDE SEQUENCE [LARGE SCALE GENOMIC DNA]</scope>
    <source>
        <strain evidence="2 3">CTTW</strain>
    </source>
</reference>
<dbReference type="Proteomes" id="UP000515703">
    <property type="component" value="Chromosome"/>
</dbReference>
<evidence type="ECO:0000256" key="1">
    <source>
        <dbReference type="SAM" id="MobiDB-lite"/>
    </source>
</evidence>
<dbReference type="AlphaFoldDB" id="A0A7I8DIH8"/>
<dbReference type="EMBL" id="AP023368">
    <property type="protein sequence ID" value="BCJ98112.1"/>
    <property type="molecule type" value="Genomic_DNA"/>
</dbReference>